<evidence type="ECO:0000256" key="4">
    <source>
        <dbReference type="ARBA" id="ARBA00022840"/>
    </source>
</evidence>
<feature type="domain" description="Helicase ATP-binding" evidence="8">
    <location>
        <begin position="24"/>
        <end position="191"/>
    </location>
</feature>
<dbReference type="RefSeq" id="WP_388034561.1">
    <property type="nucleotide sequence ID" value="NZ_JBHUEK010000004.1"/>
</dbReference>
<dbReference type="Pfam" id="PF00270">
    <property type="entry name" value="DEAD"/>
    <property type="match status" value="1"/>
</dbReference>
<dbReference type="PANTHER" id="PTHR13710:SF84">
    <property type="entry name" value="ATP-DEPENDENT DNA HELICASE RECS-RELATED"/>
    <property type="match status" value="1"/>
</dbReference>
<evidence type="ECO:0000256" key="7">
    <source>
        <dbReference type="ARBA" id="ARBA00044550"/>
    </source>
</evidence>
<evidence type="ECO:0000313" key="10">
    <source>
        <dbReference type="EMBL" id="MFD1777290.1"/>
    </source>
</evidence>
<keyword evidence="2 10" id="KW-0378">Hydrolase</keyword>
<evidence type="ECO:0000313" key="11">
    <source>
        <dbReference type="Proteomes" id="UP001597227"/>
    </source>
</evidence>
<dbReference type="PROSITE" id="PS00690">
    <property type="entry name" value="DEAH_ATP_HELICASE"/>
    <property type="match status" value="1"/>
</dbReference>
<evidence type="ECO:0000256" key="5">
    <source>
        <dbReference type="ARBA" id="ARBA00023125"/>
    </source>
</evidence>
<evidence type="ECO:0000259" key="8">
    <source>
        <dbReference type="PROSITE" id="PS51192"/>
    </source>
</evidence>
<dbReference type="SMART" id="SM00490">
    <property type="entry name" value="HELICc"/>
    <property type="match status" value="1"/>
</dbReference>
<dbReference type="InterPro" id="IPR002464">
    <property type="entry name" value="DNA/RNA_helicase_DEAH_CS"/>
</dbReference>
<feature type="domain" description="Helicase C-terminal" evidence="9">
    <location>
        <begin position="218"/>
        <end position="378"/>
    </location>
</feature>
<dbReference type="PROSITE" id="PS51192">
    <property type="entry name" value="HELICASE_ATP_BIND_1"/>
    <property type="match status" value="1"/>
</dbReference>
<name>A0ABW4MLB1_9BACI</name>
<evidence type="ECO:0000256" key="1">
    <source>
        <dbReference type="ARBA" id="ARBA00022741"/>
    </source>
</evidence>
<dbReference type="CDD" id="cd17920">
    <property type="entry name" value="DEXHc_RecQ"/>
    <property type="match status" value="1"/>
</dbReference>
<dbReference type="SUPFAM" id="SSF52540">
    <property type="entry name" value="P-loop containing nucleoside triphosphate hydrolases"/>
    <property type="match status" value="1"/>
</dbReference>
<dbReference type="Pfam" id="PF00271">
    <property type="entry name" value="Helicase_C"/>
    <property type="match status" value="1"/>
</dbReference>
<evidence type="ECO:0000256" key="2">
    <source>
        <dbReference type="ARBA" id="ARBA00022801"/>
    </source>
</evidence>
<keyword evidence="4" id="KW-0067">ATP-binding</keyword>
<sequence>MDLNVILKEKFNHSTFREGQKEIIDDILAGQDVMALLPTGGGKSLCYQLPAQILEGSVLIISPLVALMEDQVLQIRKMGEKRVVALNSFLSNERKRKVLPSLHKYKYIFASPEILQSKFILNRLKGIRFSMFVVDEAHCISQWGHDFRPDYSRLGDIRREIGSPPCLALTATATKEVLGDISRTLQLNDPKMHIHSIDRPNIAIMVKKVDSLEEKKDVLLNYIKNLQGPGIIYFSSRLWAENIAQFLKEEGFDRVAYYHGGMEQEKRMLIQEQFINNQLSIICCTNAFGMGVNKSDIRYVIHFHYPSQIEAYLQEMGRAGRDGQSSIAILLHSEFDREIPEVLLKYEFPSKEQTHQIIEYMNKEIQTNGKFTNTKSVEEYFYSAFGVSEVQWRFIQFYLEIDECIEHELNTRQKVEIIEDAANKRYSYKYSKLKQMERWLETHGCRREAVLSYFDESLKVRPSSCCDLCGIDFNLYKRNGKDVNEWELPSWRQELHRIFHRNG</sequence>
<dbReference type="PROSITE" id="PS51194">
    <property type="entry name" value="HELICASE_CTER"/>
    <property type="match status" value="1"/>
</dbReference>
<dbReference type="GO" id="GO:0003678">
    <property type="term" value="F:DNA helicase activity"/>
    <property type="evidence" value="ECO:0007669"/>
    <property type="project" value="UniProtKB-EC"/>
</dbReference>
<evidence type="ECO:0000259" key="9">
    <source>
        <dbReference type="PROSITE" id="PS51194"/>
    </source>
</evidence>
<keyword evidence="1" id="KW-0547">Nucleotide-binding</keyword>
<dbReference type="PANTHER" id="PTHR13710">
    <property type="entry name" value="DNA HELICASE RECQ FAMILY MEMBER"/>
    <property type="match status" value="1"/>
</dbReference>
<organism evidence="10 11">
    <name type="scientific">Fredinandcohnia salidurans</name>
    <dbReference type="NCBI Taxonomy" id="2595041"/>
    <lineage>
        <taxon>Bacteria</taxon>
        <taxon>Bacillati</taxon>
        <taxon>Bacillota</taxon>
        <taxon>Bacilli</taxon>
        <taxon>Bacillales</taxon>
        <taxon>Bacillaceae</taxon>
        <taxon>Fredinandcohnia</taxon>
    </lineage>
</organism>
<keyword evidence="3 10" id="KW-0347">Helicase</keyword>
<keyword evidence="5" id="KW-0238">DNA-binding</keyword>
<accession>A0ABW4MLB1</accession>
<protein>
    <recommendedName>
        <fullName evidence="6">ATP-dependent DNA helicase RecQ</fullName>
    </recommendedName>
    <alternativeName>
        <fullName evidence="7">DNA 3'-5' helicase RecQ</fullName>
    </alternativeName>
</protein>
<dbReference type="Proteomes" id="UP001597227">
    <property type="component" value="Unassembled WGS sequence"/>
</dbReference>
<comment type="caution">
    <text evidence="10">The sequence shown here is derived from an EMBL/GenBank/DDBJ whole genome shotgun (WGS) entry which is preliminary data.</text>
</comment>
<dbReference type="SMART" id="SM00487">
    <property type="entry name" value="DEXDc"/>
    <property type="match status" value="1"/>
</dbReference>
<dbReference type="InterPro" id="IPR001650">
    <property type="entry name" value="Helicase_C-like"/>
</dbReference>
<dbReference type="InterPro" id="IPR004589">
    <property type="entry name" value="DNA_helicase_ATP-dep_RecQ"/>
</dbReference>
<dbReference type="NCBIfam" id="TIGR00614">
    <property type="entry name" value="recQ_fam"/>
    <property type="match status" value="1"/>
</dbReference>
<evidence type="ECO:0000256" key="6">
    <source>
        <dbReference type="ARBA" id="ARBA00044535"/>
    </source>
</evidence>
<dbReference type="Pfam" id="PF16124">
    <property type="entry name" value="RecQ_Zn_bind"/>
    <property type="match status" value="1"/>
</dbReference>
<dbReference type="EMBL" id="JBHUEK010000004">
    <property type="protein sequence ID" value="MFD1777290.1"/>
    <property type="molecule type" value="Genomic_DNA"/>
</dbReference>
<dbReference type="InterPro" id="IPR014001">
    <property type="entry name" value="Helicase_ATP-bd"/>
</dbReference>
<dbReference type="Gene3D" id="3.40.50.300">
    <property type="entry name" value="P-loop containing nucleotide triphosphate hydrolases"/>
    <property type="match status" value="2"/>
</dbReference>
<dbReference type="InterPro" id="IPR032284">
    <property type="entry name" value="RecQ_Zn-bd"/>
</dbReference>
<dbReference type="InterPro" id="IPR027417">
    <property type="entry name" value="P-loop_NTPase"/>
</dbReference>
<keyword evidence="11" id="KW-1185">Reference proteome</keyword>
<gene>
    <name evidence="10" type="ORF">ACFSFW_01170</name>
</gene>
<evidence type="ECO:0000256" key="3">
    <source>
        <dbReference type="ARBA" id="ARBA00022806"/>
    </source>
</evidence>
<dbReference type="InterPro" id="IPR036388">
    <property type="entry name" value="WH-like_DNA-bd_sf"/>
</dbReference>
<proteinExistence type="predicted"/>
<dbReference type="Gene3D" id="1.10.10.10">
    <property type="entry name" value="Winged helix-like DNA-binding domain superfamily/Winged helix DNA-binding domain"/>
    <property type="match status" value="1"/>
</dbReference>
<dbReference type="InterPro" id="IPR011545">
    <property type="entry name" value="DEAD/DEAH_box_helicase_dom"/>
</dbReference>
<dbReference type="GO" id="GO:0016787">
    <property type="term" value="F:hydrolase activity"/>
    <property type="evidence" value="ECO:0007669"/>
    <property type="project" value="UniProtKB-KW"/>
</dbReference>
<reference evidence="11" key="1">
    <citation type="journal article" date="2019" name="Int. J. Syst. Evol. Microbiol.">
        <title>The Global Catalogue of Microorganisms (GCM) 10K type strain sequencing project: providing services to taxonomists for standard genome sequencing and annotation.</title>
        <authorList>
            <consortium name="The Broad Institute Genomics Platform"/>
            <consortium name="The Broad Institute Genome Sequencing Center for Infectious Disease"/>
            <person name="Wu L."/>
            <person name="Ma J."/>
        </authorList>
    </citation>
    <scope>NUCLEOTIDE SEQUENCE [LARGE SCALE GENOMIC DNA]</scope>
    <source>
        <strain evidence="11">CCUG 15531</strain>
    </source>
</reference>